<dbReference type="SUPFAM" id="SSF51230">
    <property type="entry name" value="Single hybrid motif"/>
    <property type="match status" value="1"/>
</dbReference>
<feature type="non-terminal residue" evidence="3">
    <location>
        <position position="1"/>
    </location>
</feature>
<accession>A0A6L3MNK9</accession>
<dbReference type="RefSeq" id="WP_346265420.1">
    <property type="nucleotide sequence ID" value="NZ_VZOL01001326.1"/>
</dbReference>
<evidence type="ECO:0000259" key="2">
    <source>
        <dbReference type="PROSITE" id="PS50968"/>
    </source>
</evidence>
<reference evidence="3 4" key="1">
    <citation type="submission" date="2019-09" db="EMBL/GenBank/DDBJ databases">
        <title>Draft genome sequences of 48 bacterial type strains from the CCUG.</title>
        <authorList>
            <person name="Tunovic T."/>
            <person name="Pineiro-Iglesias B."/>
            <person name="Unosson C."/>
            <person name="Inganas E."/>
            <person name="Ohlen M."/>
            <person name="Cardew S."/>
            <person name="Jensie-Markopoulos S."/>
            <person name="Salva-Serra F."/>
            <person name="Jaen-Luchoro D."/>
            <person name="Karlsson R."/>
            <person name="Svensson-Stadler L."/>
            <person name="Chun J."/>
            <person name="Moore E."/>
        </authorList>
    </citation>
    <scope>NUCLEOTIDE SEQUENCE [LARGE SCALE GENOMIC DNA]</scope>
    <source>
        <strain evidence="3 4">CCUG 65687</strain>
    </source>
</reference>
<feature type="domain" description="Lipoyl-binding" evidence="2">
    <location>
        <begin position="116"/>
        <end position="196"/>
    </location>
</feature>
<dbReference type="InterPro" id="IPR011053">
    <property type="entry name" value="Single_hybrid_motif"/>
</dbReference>
<gene>
    <name evidence="3" type="ORF">F7R13_35315</name>
</gene>
<name>A0A6L3MNK9_9BURK</name>
<dbReference type="PANTHER" id="PTHR18866">
    <property type="entry name" value="CARBOXYLASE:PYRUVATE/ACETYL-COA/PROPIONYL-COA CARBOXYLASE"/>
    <property type="match status" value="1"/>
</dbReference>
<dbReference type="Pfam" id="PF21139">
    <property type="entry name" value="BT_MCC_alpha"/>
    <property type="match status" value="1"/>
</dbReference>
<protein>
    <submittedName>
        <fullName evidence="3">3-methylcrotonyl-CoA carboxylase</fullName>
    </submittedName>
</protein>
<dbReference type="PROSITE" id="PS00188">
    <property type="entry name" value="BIOTIN"/>
    <property type="match status" value="1"/>
</dbReference>
<evidence type="ECO:0000313" key="4">
    <source>
        <dbReference type="Proteomes" id="UP000473571"/>
    </source>
</evidence>
<keyword evidence="1" id="KW-0092">Biotin</keyword>
<dbReference type="InterPro" id="IPR001882">
    <property type="entry name" value="Biotin_BS"/>
</dbReference>
<dbReference type="InterPro" id="IPR050856">
    <property type="entry name" value="Biotin_carboxylase_complex"/>
</dbReference>
<proteinExistence type="predicted"/>
<comment type="caution">
    <text evidence="3">The sequence shown here is derived from an EMBL/GenBank/DDBJ whole genome shotgun (WGS) entry which is preliminary data.</text>
</comment>
<dbReference type="InterPro" id="IPR000089">
    <property type="entry name" value="Biotin_lipoyl"/>
</dbReference>
<dbReference type="AlphaFoldDB" id="A0A6L3MNK9"/>
<dbReference type="EMBL" id="VZOL01001326">
    <property type="protein sequence ID" value="KAB0632985.1"/>
    <property type="molecule type" value="Genomic_DNA"/>
</dbReference>
<dbReference type="PANTHER" id="PTHR18866:SF33">
    <property type="entry name" value="METHYLCROTONOYL-COA CARBOXYLASE SUBUNIT ALPHA, MITOCHONDRIAL-RELATED"/>
    <property type="match status" value="1"/>
</dbReference>
<evidence type="ECO:0000256" key="1">
    <source>
        <dbReference type="ARBA" id="ARBA00023267"/>
    </source>
</evidence>
<dbReference type="Pfam" id="PF00364">
    <property type="entry name" value="Biotin_lipoyl"/>
    <property type="match status" value="1"/>
</dbReference>
<dbReference type="FunFam" id="2.40.50.100:FF:000003">
    <property type="entry name" value="Acetyl-CoA carboxylase biotin carboxyl carrier protein"/>
    <property type="match status" value="1"/>
</dbReference>
<evidence type="ECO:0000313" key="3">
    <source>
        <dbReference type="EMBL" id="KAB0632985.1"/>
    </source>
</evidence>
<organism evidence="3 4">
    <name type="scientific">Burkholderia territorii</name>
    <dbReference type="NCBI Taxonomy" id="1503055"/>
    <lineage>
        <taxon>Bacteria</taxon>
        <taxon>Pseudomonadati</taxon>
        <taxon>Pseudomonadota</taxon>
        <taxon>Betaproteobacteria</taxon>
        <taxon>Burkholderiales</taxon>
        <taxon>Burkholderiaceae</taxon>
        <taxon>Burkholderia</taxon>
        <taxon>Burkholderia cepacia complex</taxon>
    </lineage>
</organism>
<sequence length="197" mass="20939">ALLAGERDAAATERASPWRALPDWRLNGSYRRTLEWHAPEREADVTVTYENDGSTARIATGDGPAQPFAWSRGATPLDFDVTLDGVRSSGRVYADGDTFHVFTQGVAETFEWRNVLAHAGDAEHGGGRLTAPMPGKVIAVLVEPGQKVEAGTPLIVMEAMKMEHTIGAPAPGVVAEVLYGVGDQVADGAQLLMMAEG</sequence>
<dbReference type="PROSITE" id="PS50968">
    <property type="entry name" value="BIOTINYL_LIPOYL"/>
    <property type="match status" value="1"/>
</dbReference>
<dbReference type="CDD" id="cd06850">
    <property type="entry name" value="biotinyl_domain"/>
    <property type="match status" value="1"/>
</dbReference>
<dbReference type="InterPro" id="IPR048429">
    <property type="entry name" value="MCC_alpha_BT"/>
</dbReference>
<dbReference type="Gene3D" id="2.40.50.100">
    <property type="match status" value="1"/>
</dbReference>
<dbReference type="Proteomes" id="UP000473571">
    <property type="component" value="Unassembled WGS sequence"/>
</dbReference>
<dbReference type="Gene3D" id="3.30.700.40">
    <property type="match status" value="1"/>
</dbReference>